<accession>A0A371ASJ2</accession>
<dbReference type="OrthoDB" id="9782250at2"/>
<gene>
    <name evidence="3" type="ORF">DWV06_14775</name>
</gene>
<dbReference type="GO" id="GO:0008237">
    <property type="term" value="F:metallopeptidase activity"/>
    <property type="evidence" value="ECO:0007669"/>
    <property type="project" value="UniProtKB-KW"/>
</dbReference>
<evidence type="ECO:0000259" key="2">
    <source>
        <dbReference type="Pfam" id="PF02517"/>
    </source>
</evidence>
<keyword evidence="1" id="KW-1133">Transmembrane helix</keyword>
<evidence type="ECO:0000313" key="4">
    <source>
        <dbReference type="Proteomes" id="UP000255036"/>
    </source>
</evidence>
<name>A0A371ASJ2_9FIRM</name>
<keyword evidence="1" id="KW-0812">Transmembrane</keyword>
<feature type="transmembrane region" description="Helical" evidence="1">
    <location>
        <begin position="68"/>
        <end position="86"/>
    </location>
</feature>
<keyword evidence="3" id="KW-0645">Protease</keyword>
<feature type="transmembrane region" description="Helical" evidence="1">
    <location>
        <begin position="20"/>
        <end position="40"/>
    </location>
</feature>
<feature type="domain" description="CAAX prenyl protease 2/Lysostaphin resistance protein A-like" evidence="2">
    <location>
        <begin position="151"/>
        <end position="237"/>
    </location>
</feature>
<evidence type="ECO:0000256" key="1">
    <source>
        <dbReference type="SAM" id="Phobius"/>
    </source>
</evidence>
<reference evidence="3 4" key="1">
    <citation type="submission" date="2018-07" db="EMBL/GenBank/DDBJ databases">
        <title>Anaerosacharophilus polymeroproducens gen. nov. sp. nov., an anaerobic bacterium isolated from salt field.</title>
        <authorList>
            <person name="Kim W."/>
            <person name="Yang S.-H."/>
            <person name="Oh J."/>
            <person name="Lee J.-H."/>
            <person name="Kwon K.K."/>
        </authorList>
    </citation>
    <scope>NUCLEOTIDE SEQUENCE [LARGE SCALE GENOMIC DNA]</scope>
    <source>
        <strain evidence="3 4">MCWD5</strain>
    </source>
</reference>
<dbReference type="PANTHER" id="PTHR43592:SF15">
    <property type="entry name" value="CAAX AMINO TERMINAL PROTEASE FAMILY PROTEIN"/>
    <property type="match status" value="1"/>
</dbReference>
<proteinExistence type="predicted"/>
<organism evidence="3 4">
    <name type="scientific">Anaerosacchariphilus polymeriproducens</name>
    <dbReference type="NCBI Taxonomy" id="1812858"/>
    <lineage>
        <taxon>Bacteria</taxon>
        <taxon>Bacillati</taxon>
        <taxon>Bacillota</taxon>
        <taxon>Clostridia</taxon>
        <taxon>Lachnospirales</taxon>
        <taxon>Lachnospiraceae</taxon>
        <taxon>Anaerosacchariphilus</taxon>
    </lineage>
</organism>
<dbReference type="AlphaFoldDB" id="A0A371ASJ2"/>
<evidence type="ECO:0000313" key="3">
    <source>
        <dbReference type="EMBL" id="RDU22543.1"/>
    </source>
</evidence>
<feature type="transmembrane region" description="Helical" evidence="1">
    <location>
        <begin position="107"/>
        <end position="128"/>
    </location>
</feature>
<keyword evidence="4" id="KW-1185">Reference proteome</keyword>
<dbReference type="GO" id="GO:0080120">
    <property type="term" value="P:CAAX-box protein maturation"/>
    <property type="evidence" value="ECO:0007669"/>
    <property type="project" value="UniProtKB-ARBA"/>
</dbReference>
<dbReference type="RefSeq" id="WP_115482953.1">
    <property type="nucleotide sequence ID" value="NZ_QRCT01000049.1"/>
</dbReference>
<feature type="transmembrane region" description="Helical" evidence="1">
    <location>
        <begin position="148"/>
        <end position="171"/>
    </location>
</feature>
<feature type="transmembrane region" description="Helical" evidence="1">
    <location>
        <begin position="257"/>
        <end position="276"/>
    </location>
</feature>
<keyword evidence="3" id="KW-0378">Hydrolase</keyword>
<dbReference type="PANTHER" id="PTHR43592">
    <property type="entry name" value="CAAX AMINO TERMINAL PROTEASE"/>
    <property type="match status" value="1"/>
</dbReference>
<feature type="transmembrane region" description="Helical" evidence="1">
    <location>
        <begin position="297"/>
        <end position="316"/>
    </location>
</feature>
<comment type="caution">
    <text evidence="3">The sequence shown here is derived from an EMBL/GenBank/DDBJ whole genome shotgun (WGS) entry which is preliminary data.</text>
</comment>
<dbReference type="EMBL" id="QRCT01000049">
    <property type="protein sequence ID" value="RDU22543.1"/>
    <property type="molecule type" value="Genomic_DNA"/>
</dbReference>
<dbReference type="Proteomes" id="UP000255036">
    <property type="component" value="Unassembled WGS sequence"/>
</dbReference>
<protein>
    <submittedName>
        <fullName evidence="3">CPBP family intramembrane metalloprotease</fullName>
    </submittedName>
</protein>
<dbReference type="GO" id="GO:0004175">
    <property type="term" value="F:endopeptidase activity"/>
    <property type="evidence" value="ECO:0007669"/>
    <property type="project" value="UniProtKB-ARBA"/>
</dbReference>
<dbReference type="InterPro" id="IPR003675">
    <property type="entry name" value="Rce1/LyrA-like_dom"/>
</dbReference>
<keyword evidence="3" id="KW-0482">Metalloprotease</keyword>
<keyword evidence="1" id="KW-0472">Membrane</keyword>
<sequence length="323" mass="37104">MYSEEKTLKKLFKKDINKIAITLILYDILLMSVYTLYVIVEAAFQMIKNPKFDVEAFTDSISRNGKDGVAYLVGIGLGLFLIYALRKKELFTYDLKVSRRKMHLKEFVIFLSCFMAPQILFLLLGNGLESVFNHFGYTIMNDMKNASAGSNGILMFLYASFFGPISEEIIFRGAILRKLEKHGRVFAIIVSAALFGLFHGNLVQGIFAASVGLVLGYVAMEYSIKWSMVLHIINNFIFGDLFLFLTKGMNETVTNVIFYAMLVVFTLIAIFFIFKYRKQIAHYLNVYATRNKKKYKYIFTSVWMIIFILICLFMAMEGIEKLT</sequence>
<dbReference type="Pfam" id="PF02517">
    <property type="entry name" value="Rce1-like"/>
    <property type="match status" value="1"/>
</dbReference>
<dbReference type="GO" id="GO:0006508">
    <property type="term" value="P:proteolysis"/>
    <property type="evidence" value="ECO:0007669"/>
    <property type="project" value="UniProtKB-KW"/>
</dbReference>
<feature type="transmembrane region" description="Helical" evidence="1">
    <location>
        <begin position="183"/>
        <end position="199"/>
    </location>
</feature>